<gene>
    <name evidence="1" type="ORF">PR018_01490</name>
</gene>
<dbReference type="RefSeq" id="WP_142824074.1">
    <property type="nucleotide sequence ID" value="NZ_CP117267.1"/>
</dbReference>
<name>A0ABY8IID1_9HYPH</name>
<reference evidence="1" key="2">
    <citation type="journal article" date="2023" name="MicrobiologyOpen">
        <title>Genomics of the tumorigenes clade of the family Rhizobiaceae and description of Rhizobium rhododendri sp. nov.</title>
        <authorList>
            <person name="Kuzmanovic N."/>
            <person name="diCenzo G.C."/>
            <person name="Bunk B."/>
            <person name="Sproeer C."/>
            <person name="Fruehling A."/>
            <person name="Neumann-Schaal M."/>
            <person name="Overmann J."/>
            <person name="Smalla K."/>
        </authorList>
    </citation>
    <scope>NUCLEOTIDE SEQUENCE</scope>
    <source>
        <strain evidence="1">Rho-6.2</strain>
    </source>
</reference>
<dbReference type="EMBL" id="CP117267">
    <property type="protein sequence ID" value="WFS23229.1"/>
    <property type="molecule type" value="Genomic_DNA"/>
</dbReference>
<keyword evidence="2" id="KW-1185">Reference proteome</keyword>
<protein>
    <submittedName>
        <fullName evidence="1">Anti-sigma factor</fullName>
    </submittedName>
</protein>
<accession>A0ABY8IID1</accession>
<sequence>MSTRDRNHGLSDELLTAFIDGELGADEAARVEALIGADPSVAERFDQLSRADLPYAAAFEPLLDAAPGDRLEAMLASIPPVKASHRFTAAIGRRGFLAAAAACVIAGIAIDRAVIGVDRRLNQPGEGAEWRAVVADYVALYSPDTLSAPAGDRAAQLAELDRVGSKIGLSLSPEAIALPGADFRRAQVLQYDGEPLAQIAYLDPEDGPMALCIVKSAGAAAGPETERRHGMNVVYWSARGHAFMLIGHADADRMKIAAEQVRARLSA</sequence>
<dbReference type="Proteomes" id="UP000318939">
    <property type="component" value="Chromosome"/>
</dbReference>
<proteinExistence type="predicted"/>
<evidence type="ECO:0000313" key="2">
    <source>
        <dbReference type="Proteomes" id="UP000318939"/>
    </source>
</evidence>
<reference evidence="1" key="1">
    <citation type="journal article" date="2019" name="Phytopathology">
        <title>A Novel Group of Rhizobium tumorigenes-Like Agrobacteria Associated with Crown Gall Disease of Rhododendron and Blueberry.</title>
        <authorList>
            <person name="Kuzmanovic N."/>
            <person name="Behrens P."/>
            <person name="Idczak E."/>
            <person name="Wagner S."/>
            <person name="Gotz M."/>
            <person name="Sproer C."/>
            <person name="Bunk B."/>
            <person name="Overmann J."/>
            <person name="Smalla K."/>
        </authorList>
    </citation>
    <scope>NUCLEOTIDE SEQUENCE</scope>
    <source>
        <strain evidence="1">Rho-6.2</strain>
    </source>
</reference>
<organism evidence="1 2">
    <name type="scientific">Rhizobium rhododendri</name>
    <dbReference type="NCBI Taxonomy" id="2506430"/>
    <lineage>
        <taxon>Bacteria</taxon>
        <taxon>Pseudomonadati</taxon>
        <taxon>Pseudomonadota</taxon>
        <taxon>Alphaproteobacteria</taxon>
        <taxon>Hyphomicrobiales</taxon>
        <taxon>Rhizobiaceae</taxon>
        <taxon>Rhizobium/Agrobacterium group</taxon>
        <taxon>Rhizobium</taxon>
    </lineage>
</organism>
<evidence type="ECO:0000313" key="1">
    <source>
        <dbReference type="EMBL" id="WFS23229.1"/>
    </source>
</evidence>